<organism evidence="3 4">
    <name type="scientific">Symmachiella dynata</name>
    <dbReference type="NCBI Taxonomy" id="2527995"/>
    <lineage>
        <taxon>Bacteria</taxon>
        <taxon>Pseudomonadati</taxon>
        <taxon>Planctomycetota</taxon>
        <taxon>Planctomycetia</taxon>
        <taxon>Planctomycetales</taxon>
        <taxon>Planctomycetaceae</taxon>
        <taxon>Symmachiella</taxon>
    </lineage>
</organism>
<sequence length="206" mass="22234" precursor="true">MILSRNALLAMTFFLLCGCSRPAPLTPGTFAMCIAANEADHLELIALAQETPGEIVLKDGEIVGEWLQVATNSLASQQIDETDDFIVREVNGGKEVLVVHSQFDLTEKYIRTATLSGGPDGDGLPQVEIKISAAGAQMAHELLSSNAPDYLNELFRNVAIVVRGQVFSLPILETEIGSRFIISTTSQEHAAYIVAILNGKVQQLPQ</sequence>
<evidence type="ECO:0000313" key="4">
    <source>
        <dbReference type="Proteomes" id="UP000319383"/>
    </source>
</evidence>
<accession>A0A517ZT17</accession>
<proteinExistence type="predicted"/>
<evidence type="ECO:0000256" key="1">
    <source>
        <dbReference type="SAM" id="SignalP"/>
    </source>
</evidence>
<evidence type="ECO:0000313" key="3">
    <source>
        <dbReference type="EMBL" id="QDU45631.1"/>
    </source>
</evidence>
<evidence type="ECO:0000259" key="2">
    <source>
        <dbReference type="Pfam" id="PF22599"/>
    </source>
</evidence>
<dbReference type="Proteomes" id="UP000319383">
    <property type="component" value="Chromosome"/>
</dbReference>
<dbReference type="AlphaFoldDB" id="A0A517ZT17"/>
<feature type="domain" description="SecDF P1 head subdomain" evidence="2">
    <location>
        <begin position="94"/>
        <end position="197"/>
    </location>
</feature>
<feature type="signal peptide" evidence="1">
    <location>
        <begin position="1"/>
        <end position="22"/>
    </location>
</feature>
<dbReference type="InterPro" id="IPR054384">
    <property type="entry name" value="SecDF_P1_head"/>
</dbReference>
<feature type="chain" id="PRO_5022017846" evidence="1">
    <location>
        <begin position="23"/>
        <end position="206"/>
    </location>
</feature>
<dbReference type="PROSITE" id="PS51257">
    <property type="entry name" value="PROKAR_LIPOPROTEIN"/>
    <property type="match status" value="1"/>
</dbReference>
<dbReference type="EMBL" id="CP036276">
    <property type="protein sequence ID" value="QDU45631.1"/>
    <property type="molecule type" value="Genomic_DNA"/>
</dbReference>
<dbReference type="KEGG" id="sdyn:Mal52_41260"/>
<dbReference type="Gene3D" id="3.30.1360.200">
    <property type="match status" value="1"/>
</dbReference>
<reference evidence="3 4" key="1">
    <citation type="submission" date="2019-02" db="EMBL/GenBank/DDBJ databases">
        <title>Deep-cultivation of Planctomycetes and their phenomic and genomic characterization uncovers novel biology.</title>
        <authorList>
            <person name="Wiegand S."/>
            <person name="Jogler M."/>
            <person name="Boedeker C."/>
            <person name="Pinto D."/>
            <person name="Vollmers J."/>
            <person name="Rivas-Marin E."/>
            <person name="Kohn T."/>
            <person name="Peeters S.H."/>
            <person name="Heuer A."/>
            <person name="Rast P."/>
            <person name="Oberbeckmann S."/>
            <person name="Bunk B."/>
            <person name="Jeske O."/>
            <person name="Meyerdierks A."/>
            <person name="Storesund J.E."/>
            <person name="Kallscheuer N."/>
            <person name="Luecker S."/>
            <person name="Lage O.M."/>
            <person name="Pohl T."/>
            <person name="Merkel B.J."/>
            <person name="Hornburger P."/>
            <person name="Mueller R.-W."/>
            <person name="Bruemmer F."/>
            <person name="Labrenz M."/>
            <person name="Spormann A.M."/>
            <person name="Op den Camp H."/>
            <person name="Overmann J."/>
            <person name="Amann R."/>
            <person name="Jetten M.S.M."/>
            <person name="Mascher T."/>
            <person name="Medema M.H."/>
            <person name="Devos D.P."/>
            <person name="Kaster A.-K."/>
            <person name="Ovreas L."/>
            <person name="Rohde M."/>
            <person name="Galperin M.Y."/>
            <person name="Jogler C."/>
        </authorList>
    </citation>
    <scope>NUCLEOTIDE SEQUENCE [LARGE SCALE GENOMIC DNA]</scope>
    <source>
        <strain evidence="3 4">Mal52</strain>
    </source>
</reference>
<protein>
    <submittedName>
        <fullName evidence="3">Preprotein translocase subunit SecD</fullName>
    </submittedName>
</protein>
<dbReference type="Pfam" id="PF22599">
    <property type="entry name" value="SecDF_P1_head"/>
    <property type="match status" value="1"/>
</dbReference>
<keyword evidence="1" id="KW-0732">Signal</keyword>
<keyword evidence="4" id="KW-1185">Reference proteome</keyword>
<gene>
    <name evidence="3" type="ORF">Mal52_41260</name>
</gene>
<name>A0A517ZT17_9PLAN</name>